<dbReference type="GO" id="GO:0046872">
    <property type="term" value="F:metal ion binding"/>
    <property type="evidence" value="ECO:0007669"/>
    <property type="project" value="UniProtKB-KW"/>
</dbReference>
<dbReference type="Proteomes" id="UP000049983">
    <property type="component" value="Unassembled WGS sequence"/>
</dbReference>
<keyword evidence="5 10" id="KW-0560">Oxidoreductase</keyword>
<proteinExistence type="predicted"/>
<dbReference type="GO" id="GO:0050492">
    <property type="term" value="F:glycerol-1-phosphate dehydrogenase [NAD(P)+] activity"/>
    <property type="evidence" value="ECO:0007669"/>
    <property type="project" value="UniProtKB-EC"/>
</dbReference>
<dbReference type="PANTHER" id="PTHR43616:SF5">
    <property type="entry name" value="GLYCEROL DEHYDROGENASE 1"/>
    <property type="match status" value="1"/>
</dbReference>
<evidence type="ECO:0000256" key="1">
    <source>
        <dbReference type="ARBA" id="ARBA00022490"/>
    </source>
</evidence>
<dbReference type="AlphaFoldDB" id="A0A0M7A551"/>
<dbReference type="Gene3D" id="1.20.1090.10">
    <property type="entry name" value="Dehydroquinate synthase-like - alpha domain"/>
    <property type="match status" value="1"/>
</dbReference>
<evidence type="ECO:0000256" key="7">
    <source>
        <dbReference type="ARBA" id="ARBA00023098"/>
    </source>
</evidence>
<keyword evidence="11" id="KW-1185">Reference proteome</keyword>
<keyword evidence="7" id="KW-0443">Lipid metabolism</keyword>
<dbReference type="OrthoDB" id="8842430at2"/>
<keyword evidence="2" id="KW-0444">Lipid biosynthesis</keyword>
<sequence>MSSISHQTSSLAERPQNGWMEHIEDVYQGRWVNPETGEAGPRAPVDKILISESIDGAEADLARSVGIGDFTAMVADANTWDAAGSRIAKNLTKGGFKVNEVILNGKPHATVSEADALASRLQDFSSVIAVGSGTVNDLTKYVTARNKRSYCVFGTAASMDGYASTTASMGLPSGLKISLPAHAPKGVFLDLGVIAKAPARMAAAGFGDCLCNSVARIDWWMSHKLLGSRFWNEPYLISEHDKGLLEAHADGLKQGNITAVGYLVRALVMSGLGVAHTGVSNHGSMGEHQISHYIDCFAGDRHQGTLHGEQVGVATLTMGRIQQWFLDQESPPEIRPTHVDGQDMARRMGPEIAVQCEAEYRKKALDENGAARLNERLQEIWPQLREDCRKLIDPVDAMVAKLKQVNGATSGSELGLPSGFYREAVRHAHEMRNRFSFADLACDAGLLDAFADREV</sequence>
<accession>A0A0M7A551</accession>
<evidence type="ECO:0000256" key="8">
    <source>
        <dbReference type="ARBA" id="ARBA00023209"/>
    </source>
</evidence>
<dbReference type="Pfam" id="PF13685">
    <property type="entry name" value="Fe-ADH_2"/>
    <property type="match status" value="1"/>
</dbReference>
<keyword evidence="1" id="KW-0963">Cytoplasm</keyword>
<evidence type="ECO:0000256" key="6">
    <source>
        <dbReference type="ARBA" id="ARBA00023027"/>
    </source>
</evidence>
<evidence type="ECO:0000313" key="10">
    <source>
        <dbReference type="EMBL" id="CTQ70029.1"/>
    </source>
</evidence>
<evidence type="ECO:0000256" key="3">
    <source>
        <dbReference type="ARBA" id="ARBA00022723"/>
    </source>
</evidence>
<dbReference type="GO" id="GO:0008654">
    <property type="term" value="P:phospholipid biosynthetic process"/>
    <property type="evidence" value="ECO:0007669"/>
    <property type="project" value="UniProtKB-KW"/>
</dbReference>
<reference evidence="11" key="1">
    <citation type="submission" date="2015-07" db="EMBL/GenBank/DDBJ databases">
        <authorList>
            <person name="Rodrigo-Torres Lidia"/>
            <person name="Arahal R.David."/>
        </authorList>
    </citation>
    <scope>NUCLEOTIDE SEQUENCE [LARGE SCALE GENOMIC DNA]</scope>
    <source>
        <strain evidence="11">CECT 5096</strain>
    </source>
</reference>
<dbReference type="Gene3D" id="3.40.50.1970">
    <property type="match status" value="1"/>
</dbReference>
<evidence type="ECO:0000256" key="4">
    <source>
        <dbReference type="ARBA" id="ARBA00022857"/>
    </source>
</evidence>
<evidence type="ECO:0000256" key="2">
    <source>
        <dbReference type="ARBA" id="ARBA00022516"/>
    </source>
</evidence>
<keyword evidence="9" id="KW-1208">Phospholipid metabolism</keyword>
<gene>
    <name evidence="10" type="primary">egsA</name>
    <name evidence="10" type="ORF">LA5096_02340</name>
</gene>
<dbReference type="EC" id="1.1.1.261" evidence="10"/>
<evidence type="ECO:0000256" key="9">
    <source>
        <dbReference type="ARBA" id="ARBA00023264"/>
    </source>
</evidence>
<keyword evidence="8" id="KW-0594">Phospholipid biosynthesis</keyword>
<dbReference type="InterPro" id="IPR032837">
    <property type="entry name" value="G1PDH"/>
</dbReference>
<organism evidence="10 11">
    <name type="scientific">Roseibium album</name>
    <dbReference type="NCBI Taxonomy" id="311410"/>
    <lineage>
        <taxon>Bacteria</taxon>
        <taxon>Pseudomonadati</taxon>
        <taxon>Pseudomonadota</taxon>
        <taxon>Alphaproteobacteria</taxon>
        <taxon>Hyphomicrobiales</taxon>
        <taxon>Stappiaceae</taxon>
        <taxon>Roseibium</taxon>
    </lineage>
</organism>
<dbReference type="STRING" id="311410.LA5095_01085"/>
<name>A0A0M7A551_9HYPH</name>
<keyword evidence="3" id="KW-0479">Metal-binding</keyword>
<keyword evidence="4" id="KW-0521">NADP</keyword>
<protein>
    <submittedName>
        <fullName evidence="10">Glycerol-1-phosphate dehydrogenase [NAD(P)+]</fullName>
        <ecNumber evidence="10">1.1.1.261</ecNumber>
    </submittedName>
</protein>
<dbReference type="PANTHER" id="PTHR43616">
    <property type="entry name" value="GLYCEROL DEHYDROGENASE"/>
    <property type="match status" value="1"/>
</dbReference>
<evidence type="ECO:0000256" key="5">
    <source>
        <dbReference type="ARBA" id="ARBA00023002"/>
    </source>
</evidence>
<evidence type="ECO:0000313" key="11">
    <source>
        <dbReference type="Proteomes" id="UP000049983"/>
    </source>
</evidence>
<dbReference type="SUPFAM" id="SSF56796">
    <property type="entry name" value="Dehydroquinate synthase-like"/>
    <property type="match status" value="1"/>
</dbReference>
<dbReference type="InterPro" id="IPR016205">
    <property type="entry name" value="Glycerol_DH"/>
</dbReference>
<keyword evidence="6" id="KW-0520">NAD</keyword>
<dbReference type="EMBL" id="CXWC01000010">
    <property type="protein sequence ID" value="CTQ70029.1"/>
    <property type="molecule type" value="Genomic_DNA"/>
</dbReference>